<feature type="region of interest" description="Disordered" evidence="1">
    <location>
        <begin position="1"/>
        <end position="40"/>
    </location>
</feature>
<reference evidence="3 4" key="1">
    <citation type="submission" date="2015-07" db="EMBL/GenBank/DDBJ databases">
        <title>The genome of the fungus Escovopsis weberi, a specialized disease agent of ant agriculture.</title>
        <authorList>
            <person name="de Man T.J."/>
            <person name="Stajich J.E."/>
            <person name="Kubicek C.P."/>
            <person name="Chenthamara K."/>
            <person name="Atanasova L."/>
            <person name="Druzhinina I.S."/>
            <person name="Birnbaum S."/>
            <person name="Barribeau S.M."/>
            <person name="Teiling C."/>
            <person name="Suen G."/>
            <person name="Currie C."/>
            <person name="Gerardo N.M."/>
        </authorList>
    </citation>
    <scope>NUCLEOTIDE SEQUENCE [LARGE SCALE GENOMIC DNA]</scope>
</reference>
<protein>
    <submittedName>
        <fullName evidence="3">Uncharacterized protein</fullName>
    </submittedName>
</protein>
<comment type="caution">
    <text evidence="3">The sequence shown here is derived from an EMBL/GenBank/DDBJ whole genome shotgun (WGS) entry which is preliminary data.</text>
</comment>
<accession>A0A0M8N451</accession>
<keyword evidence="4" id="KW-1185">Reference proteome</keyword>
<dbReference type="OrthoDB" id="5394254at2759"/>
<feature type="transmembrane region" description="Helical" evidence="2">
    <location>
        <begin position="338"/>
        <end position="358"/>
    </location>
</feature>
<feature type="transmembrane region" description="Helical" evidence="2">
    <location>
        <begin position="139"/>
        <end position="161"/>
    </location>
</feature>
<organism evidence="3 4">
    <name type="scientific">Escovopsis weberi</name>
    <dbReference type="NCBI Taxonomy" id="150374"/>
    <lineage>
        <taxon>Eukaryota</taxon>
        <taxon>Fungi</taxon>
        <taxon>Dikarya</taxon>
        <taxon>Ascomycota</taxon>
        <taxon>Pezizomycotina</taxon>
        <taxon>Sordariomycetes</taxon>
        <taxon>Hypocreomycetidae</taxon>
        <taxon>Hypocreales</taxon>
        <taxon>Hypocreaceae</taxon>
        <taxon>Escovopsis</taxon>
    </lineage>
</organism>
<dbReference type="EMBL" id="LGSR01000020">
    <property type="protein sequence ID" value="KOS19441.1"/>
    <property type="molecule type" value="Genomic_DNA"/>
</dbReference>
<keyword evidence="2" id="KW-0812">Transmembrane</keyword>
<evidence type="ECO:0000313" key="3">
    <source>
        <dbReference type="EMBL" id="KOS19441.1"/>
    </source>
</evidence>
<name>A0A0M8N451_ESCWE</name>
<evidence type="ECO:0000313" key="4">
    <source>
        <dbReference type="Proteomes" id="UP000053831"/>
    </source>
</evidence>
<dbReference type="AlphaFoldDB" id="A0A0M8N451"/>
<feature type="transmembrane region" description="Helical" evidence="2">
    <location>
        <begin position="242"/>
        <end position="263"/>
    </location>
</feature>
<feature type="transmembrane region" description="Helical" evidence="2">
    <location>
        <begin position="200"/>
        <end position="222"/>
    </location>
</feature>
<gene>
    <name evidence="3" type="ORF">ESCO_000215</name>
</gene>
<keyword evidence="2" id="KW-1133">Transmembrane helix</keyword>
<proteinExistence type="predicted"/>
<feature type="compositionally biased region" description="Low complexity" evidence="1">
    <location>
        <begin position="24"/>
        <end position="36"/>
    </location>
</feature>
<evidence type="ECO:0000256" key="1">
    <source>
        <dbReference type="SAM" id="MobiDB-lite"/>
    </source>
</evidence>
<dbReference type="Proteomes" id="UP000053831">
    <property type="component" value="Unassembled WGS sequence"/>
</dbReference>
<keyword evidence="2" id="KW-0472">Membrane</keyword>
<sequence length="362" mass="37143">MSLTPRRAPNGGGNDDDAAGRGGLAPPETPAAGTPRRGAREGREGWAALVGGAGRAVPSGAGLPLAVAMSFAAASLGYSVLRELTHGELAAVSRTRGKWDEIALLAAWRVLELSISWFAELDALDVAMMDLLSHGPTIYLLVAFFNLSAGTALGALAIDVLSASLPFLLLRPLSAVHAPGASSSASSLPNRELLAAPLQALTTALSASIYTVTLVLSLRFALPRLLVLYFHGLPTVEPAYAATYAAVLPATLVFGAAASTFIFPPFATAGACADDDAVRGFDPARATLAQTLRWNAWGYTAKTKVVIRRTALTALATGVNTYLACAVTIPGVEAAGAAGYAAVWVLATVCTGVGLGFVGRDE</sequence>
<feature type="transmembrane region" description="Helical" evidence="2">
    <location>
        <begin position="311"/>
        <end position="332"/>
    </location>
</feature>
<evidence type="ECO:0000256" key="2">
    <source>
        <dbReference type="SAM" id="Phobius"/>
    </source>
</evidence>